<keyword evidence="2 4" id="KW-0560">Oxidoreductase</keyword>
<evidence type="ECO:0000313" key="7">
    <source>
        <dbReference type="EMBL" id="MBG9985552.1"/>
    </source>
</evidence>
<dbReference type="InterPro" id="IPR006140">
    <property type="entry name" value="D-isomer_DH_NAD-bd"/>
</dbReference>
<reference evidence="7 8" key="1">
    <citation type="submission" date="2020-07" db="EMBL/GenBank/DDBJ databases">
        <title>Facklamia lactis sp. nov., isolated from raw milk.</title>
        <authorList>
            <person name="Doll E.V."/>
            <person name="Huptas C."/>
            <person name="Staib L."/>
            <person name="Wenning M."/>
            <person name="Scherer S."/>
        </authorList>
    </citation>
    <scope>NUCLEOTIDE SEQUENCE [LARGE SCALE GENOMIC DNA]</scope>
    <source>
        <strain evidence="7 8">DSM 111018</strain>
    </source>
</reference>
<evidence type="ECO:0000259" key="6">
    <source>
        <dbReference type="Pfam" id="PF02826"/>
    </source>
</evidence>
<dbReference type="InterPro" id="IPR050418">
    <property type="entry name" value="D-iso_2-hydroxyacid_DH_PdxB"/>
</dbReference>
<dbReference type="RefSeq" id="WP_197113996.1">
    <property type="nucleotide sequence ID" value="NZ_JACBXQ010000001.1"/>
</dbReference>
<dbReference type="SUPFAM" id="SSF51735">
    <property type="entry name" value="NAD(P)-binding Rossmann-fold domains"/>
    <property type="match status" value="1"/>
</dbReference>
<evidence type="ECO:0000313" key="8">
    <source>
        <dbReference type="Proteomes" id="UP000721415"/>
    </source>
</evidence>
<evidence type="ECO:0000256" key="3">
    <source>
        <dbReference type="ARBA" id="ARBA00023027"/>
    </source>
</evidence>
<sequence length="317" mass="34715">MKIALIENLRIPEERIHQLAEPLIKAGHEFVYYPEKTSDPDELLDRCQGAEIVMLANNPLPESVVEKLDQTQYLNVAFTGLDHIPLELAKEKGISVSNAAGYSNTAVAELVIGLSLSLMRQIKQGDQDVRTTTSFPGAIQGQEIKGKTVGIVGVGKIGLETARLFNAFGAKLIGHSHSESPEALQLGMSFLSLEEVLKESDILSLHLPLNEETKGMFNAESFKLMKEDALFINCARGPIVDNQALADALNSEEIAGAGIDVYDMEPPLPEDYPLLKAKNTLLTPHIGYLTDQAMEKRAQIVFENTYAYLEGNPQNLA</sequence>
<accession>A0ABS0LN50</accession>
<dbReference type="PROSITE" id="PS00670">
    <property type="entry name" value="D_2_HYDROXYACID_DH_2"/>
    <property type="match status" value="1"/>
</dbReference>
<protein>
    <submittedName>
        <fullName evidence="7">Hydroxyacid dehydrogenase</fullName>
    </submittedName>
</protein>
<evidence type="ECO:0000256" key="2">
    <source>
        <dbReference type="ARBA" id="ARBA00023002"/>
    </source>
</evidence>
<dbReference type="Pfam" id="PF02826">
    <property type="entry name" value="2-Hacid_dh_C"/>
    <property type="match status" value="1"/>
</dbReference>
<comment type="similarity">
    <text evidence="1 4">Belongs to the D-isomer specific 2-hydroxyacid dehydrogenase family.</text>
</comment>
<evidence type="ECO:0000256" key="4">
    <source>
        <dbReference type="RuleBase" id="RU003719"/>
    </source>
</evidence>
<dbReference type="InterPro" id="IPR029752">
    <property type="entry name" value="D-isomer_DH_CS1"/>
</dbReference>
<dbReference type="Proteomes" id="UP000721415">
    <property type="component" value="Unassembled WGS sequence"/>
</dbReference>
<dbReference type="Pfam" id="PF00389">
    <property type="entry name" value="2-Hacid_dh"/>
    <property type="match status" value="1"/>
</dbReference>
<name>A0ABS0LN50_9LACT</name>
<dbReference type="InterPro" id="IPR036291">
    <property type="entry name" value="NAD(P)-bd_dom_sf"/>
</dbReference>
<dbReference type="SUPFAM" id="SSF52283">
    <property type="entry name" value="Formate/glycerate dehydrogenase catalytic domain-like"/>
    <property type="match status" value="1"/>
</dbReference>
<dbReference type="InterPro" id="IPR006139">
    <property type="entry name" value="D-isomer_2_OHA_DH_cat_dom"/>
</dbReference>
<gene>
    <name evidence="7" type="ORF">HZY91_01425</name>
</gene>
<feature type="domain" description="D-isomer specific 2-hydroxyacid dehydrogenase NAD-binding" evidence="6">
    <location>
        <begin position="113"/>
        <end position="287"/>
    </location>
</feature>
<dbReference type="EMBL" id="JACBXQ010000001">
    <property type="protein sequence ID" value="MBG9985552.1"/>
    <property type="molecule type" value="Genomic_DNA"/>
</dbReference>
<dbReference type="PANTHER" id="PTHR43761:SF1">
    <property type="entry name" value="D-ISOMER SPECIFIC 2-HYDROXYACID DEHYDROGENASE CATALYTIC DOMAIN-CONTAINING PROTEIN-RELATED"/>
    <property type="match status" value="1"/>
</dbReference>
<organism evidence="7 8">
    <name type="scientific">Facklamia lactis</name>
    <dbReference type="NCBI Taxonomy" id="2749967"/>
    <lineage>
        <taxon>Bacteria</taxon>
        <taxon>Bacillati</taxon>
        <taxon>Bacillota</taxon>
        <taxon>Bacilli</taxon>
        <taxon>Lactobacillales</taxon>
        <taxon>Aerococcaceae</taxon>
        <taxon>Facklamia</taxon>
    </lineage>
</organism>
<evidence type="ECO:0000259" key="5">
    <source>
        <dbReference type="Pfam" id="PF00389"/>
    </source>
</evidence>
<feature type="domain" description="D-isomer specific 2-hydroxyacid dehydrogenase catalytic" evidence="5">
    <location>
        <begin position="16"/>
        <end position="313"/>
    </location>
</feature>
<evidence type="ECO:0000256" key="1">
    <source>
        <dbReference type="ARBA" id="ARBA00005854"/>
    </source>
</evidence>
<dbReference type="InterPro" id="IPR029753">
    <property type="entry name" value="D-isomer_DH_CS"/>
</dbReference>
<proteinExistence type="inferred from homology"/>
<keyword evidence="3" id="KW-0520">NAD</keyword>
<dbReference type="CDD" id="cd12161">
    <property type="entry name" value="GDH_like_1"/>
    <property type="match status" value="1"/>
</dbReference>
<comment type="caution">
    <text evidence="7">The sequence shown here is derived from an EMBL/GenBank/DDBJ whole genome shotgun (WGS) entry which is preliminary data.</text>
</comment>
<dbReference type="Gene3D" id="3.40.50.720">
    <property type="entry name" value="NAD(P)-binding Rossmann-like Domain"/>
    <property type="match status" value="2"/>
</dbReference>
<dbReference type="PANTHER" id="PTHR43761">
    <property type="entry name" value="D-ISOMER SPECIFIC 2-HYDROXYACID DEHYDROGENASE FAMILY PROTEIN (AFU_ORTHOLOGUE AFUA_1G13630)"/>
    <property type="match status" value="1"/>
</dbReference>
<keyword evidence="8" id="KW-1185">Reference proteome</keyword>
<dbReference type="PROSITE" id="PS00065">
    <property type="entry name" value="D_2_HYDROXYACID_DH_1"/>
    <property type="match status" value="1"/>
</dbReference>
<dbReference type="PROSITE" id="PS00671">
    <property type="entry name" value="D_2_HYDROXYACID_DH_3"/>
    <property type="match status" value="1"/>
</dbReference>